<dbReference type="AlphaFoldDB" id="A0A926NWN6"/>
<feature type="transmembrane region" description="Helical" evidence="1">
    <location>
        <begin position="140"/>
        <end position="156"/>
    </location>
</feature>
<evidence type="ECO:0000313" key="3">
    <source>
        <dbReference type="EMBL" id="MBD1393193.1"/>
    </source>
</evidence>
<evidence type="ECO:0000313" key="4">
    <source>
        <dbReference type="Proteomes" id="UP000619078"/>
    </source>
</evidence>
<dbReference type="RefSeq" id="WP_191162863.1">
    <property type="nucleotide sequence ID" value="NZ_JACWMX010000003.1"/>
</dbReference>
<gene>
    <name evidence="3" type="ORF">IDJ76_08790</name>
</gene>
<proteinExistence type="predicted"/>
<accession>A0A926NWN6</accession>
<dbReference type="EMBL" id="JACWMX010000003">
    <property type="protein sequence ID" value="MBD1393193.1"/>
    <property type="molecule type" value="Genomic_DNA"/>
</dbReference>
<comment type="caution">
    <text evidence="3">The sequence shown here is derived from an EMBL/GenBank/DDBJ whole genome shotgun (WGS) entry which is preliminary data.</text>
</comment>
<dbReference type="Proteomes" id="UP000619078">
    <property type="component" value="Unassembled WGS sequence"/>
</dbReference>
<keyword evidence="2" id="KW-0732">Signal</keyword>
<protein>
    <submittedName>
        <fullName evidence="3">Uncharacterized protein</fullName>
    </submittedName>
</protein>
<keyword evidence="1" id="KW-1133">Transmembrane helix</keyword>
<keyword evidence="1" id="KW-0812">Transmembrane</keyword>
<organism evidence="3 4">
    <name type="scientific">Mucilaginibacter glaciei</name>
    <dbReference type="NCBI Taxonomy" id="2772109"/>
    <lineage>
        <taxon>Bacteria</taxon>
        <taxon>Pseudomonadati</taxon>
        <taxon>Bacteroidota</taxon>
        <taxon>Sphingobacteriia</taxon>
        <taxon>Sphingobacteriales</taxon>
        <taxon>Sphingobacteriaceae</taxon>
        <taxon>Mucilaginibacter</taxon>
    </lineage>
</organism>
<reference evidence="3" key="1">
    <citation type="submission" date="2020-09" db="EMBL/GenBank/DDBJ databases">
        <title>Novel species of Mucilaginibacter isolated from a glacier on the Tibetan Plateau.</title>
        <authorList>
            <person name="Liu Q."/>
            <person name="Xin Y.-H."/>
        </authorList>
    </citation>
    <scope>NUCLEOTIDE SEQUENCE</scope>
    <source>
        <strain evidence="3">ZB1P21</strain>
    </source>
</reference>
<name>A0A926NWN6_9SPHI</name>
<keyword evidence="4" id="KW-1185">Reference proteome</keyword>
<feature type="signal peptide" evidence="2">
    <location>
        <begin position="1"/>
        <end position="20"/>
    </location>
</feature>
<feature type="transmembrane region" description="Helical" evidence="1">
    <location>
        <begin position="118"/>
        <end position="135"/>
    </location>
</feature>
<sequence>MKRSFLTCCLIFLAISFAFADTININHFVIKENPFAKDEIAIVATDTAGIIQENVNGIFAFTVNGFSQEMTFDKGTAFYRHKIEKSSFVYARHENDGGTHSMLYYIYKHDSKLTPVKISWILLISIPIGLILIGYLFKRFIIIAIIIFLVFLYFNHHSGLSVPTFFQSVIDGLKGIFVH</sequence>
<evidence type="ECO:0000256" key="1">
    <source>
        <dbReference type="SAM" id="Phobius"/>
    </source>
</evidence>
<feature type="chain" id="PRO_5036697579" evidence="2">
    <location>
        <begin position="21"/>
        <end position="179"/>
    </location>
</feature>
<keyword evidence="1" id="KW-0472">Membrane</keyword>
<evidence type="ECO:0000256" key="2">
    <source>
        <dbReference type="SAM" id="SignalP"/>
    </source>
</evidence>